<dbReference type="Gene3D" id="1.10.45.10">
    <property type="entry name" value="Vanillyl-alcohol Oxidase, Chain A, domain 4"/>
    <property type="match status" value="1"/>
</dbReference>
<dbReference type="InterPro" id="IPR016164">
    <property type="entry name" value="FAD-linked_Oxase-like_C"/>
</dbReference>
<dbReference type="GO" id="GO:0005777">
    <property type="term" value="C:peroxisome"/>
    <property type="evidence" value="ECO:0007669"/>
    <property type="project" value="UniProtKB-SubCell"/>
</dbReference>
<comment type="function">
    <text evidence="6">Catalyzes the exchange of an acyl for a long-chain alkyl group and the formation of the ether bond in the biosynthesis of ether phospholipids.</text>
</comment>
<dbReference type="Proteomes" id="UP001151699">
    <property type="component" value="Unassembled WGS sequence"/>
</dbReference>
<dbReference type="OrthoDB" id="7786253at2759"/>
<keyword evidence="6" id="KW-0808">Transferase</keyword>
<evidence type="ECO:0000256" key="1">
    <source>
        <dbReference type="ARBA" id="ARBA00004670"/>
    </source>
</evidence>
<keyword evidence="3 6" id="KW-0285">Flavoprotein</keyword>
<evidence type="ECO:0000256" key="5">
    <source>
        <dbReference type="PIRSR" id="PIRSR625650-1"/>
    </source>
</evidence>
<keyword evidence="6" id="KW-0576">Peroxisome</keyword>
<dbReference type="Gene3D" id="3.30.300.330">
    <property type="match status" value="1"/>
</dbReference>
<keyword evidence="4 6" id="KW-0274">FAD</keyword>
<sequence length="157" mass="17607">DLALEYYIVAESFETSVPWNNCESLCRNTKSRVRMECAKMGIKYYLISCRVTQTYDAGAAVYFYFGFNYIGLSDPVEAYEHIENCARDEILSNGGSLSHHHGVGKLRSRWYSQSVSTVGVGLYKAAKLELDPKNIFAAGNLLADDDKDKTLPIQSKL</sequence>
<dbReference type="GO" id="GO:0050660">
    <property type="term" value="F:flavin adenine dinucleotide binding"/>
    <property type="evidence" value="ECO:0007669"/>
    <property type="project" value="InterPro"/>
</dbReference>
<organism evidence="8 9">
    <name type="scientific">Pseudolycoriella hygida</name>
    <dbReference type="NCBI Taxonomy" id="35572"/>
    <lineage>
        <taxon>Eukaryota</taxon>
        <taxon>Metazoa</taxon>
        <taxon>Ecdysozoa</taxon>
        <taxon>Arthropoda</taxon>
        <taxon>Hexapoda</taxon>
        <taxon>Insecta</taxon>
        <taxon>Pterygota</taxon>
        <taxon>Neoptera</taxon>
        <taxon>Endopterygota</taxon>
        <taxon>Diptera</taxon>
        <taxon>Nematocera</taxon>
        <taxon>Sciaroidea</taxon>
        <taxon>Sciaridae</taxon>
        <taxon>Pseudolycoriella</taxon>
    </lineage>
</organism>
<comment type="subcellular location">
    <subcellularLocation>
        <location evidence="6">Peroxisome</location>
    </subcellularLocation>
</comment>
<dbReference type="InterPro" id="IPR025650">
    <property type="entry name" value="Alkyl-DHAP_Synthase"/>
</dbReference>
<feature type="domain" description="FAD-binding oxidoreductase/transferase type 4 C-terminal" evidence="7">
    <location>
        <begin position="2"/>
        <end position="140"/>
    </location>
</feature>
<comment type="subunit">
    <text evidence="6">Homodimer.</text>
</comment>
<dbReference type="PANTHER" id="PTHR46568:SF1">
    <property type="entry name" value="ALKYLDIHYDROXYACETONEPHOSPHATE SYNTHASE, PEROXISOMAL"/>
    <property type="match status" value="1"/>
</dbReference>
<dbReference type="PANTHER" id="PTHR46568">
    <property type="entry name" value="ALKYLDIHYDROXYACETONEPHOSPHATE SYNTHASE, PEROXISOMAL"/>
    <property type="match status" value="1"/>
</dbReference>
<keyword evidence="9" id="KW-1185">Reference proteome</keyword>
<dbReference type="GO" id="GO:0008610">
    <property type="term" value="P:lipid biosynthetic process"/>
    <property type="evidence" value="ECO:0007669"/>
    <property type="project" value="InterPro"/>
</dbReference>
<dbReference type="EMBL" id="WJQU01003939">
    <property type="protein sequence ID" value="KAJ6620948.1"/>
    <property type="molecule type" value="Genomic_DNA"/>
</dbReference>
<evidence type="ECO:0000256" key="3">
    <source>
        <dbReference type="ARBA" id="ARBA00022630"/>
    </source>
</evidence>
<name>A0A9Q0RU73_9DIPT</name>
<comment type="pathway">
    <text evidence="1 6">Glycerolipid metabolism; ether lipid biosynthesis.</text>
</comment>
<comment type="caution">
    <text evidence="8">The sequence shown here is derived from an EMBL/GenBank/DDBJ whole genome shotgun (WGS) entry which is preliminary data.</text>
</comment>
<evidence type="ECO:0000256" key="6">
    <source>
        <dbReference type="RuleBase" id="RU363113"/>
    </source>
</evidence>
<comment type="similarity">
    <text evidence="6">Belongs to the FAD-binding oxidoreductase/transferase type 4 family.</text>
</comment>
<feature type="active site" description="Proton donor/acceptor" evidence="5">
    <location>
        <position position="62"/>
    </location>
</feature>
<evidence type="ECO:0000313" key="9">
    <source>
        <dbReference type="Proteomes" id="UP001151699"/>
    </source>
</evidence>
<evidence type="ECO:0000313" key="8">
    <source>
        <dbReference type="EMBL" id="KAJ6620948.1"/>
    </source>
</evidence>
<dbReference type="Pfam" id="PF02913">
    <property type="entry name" value="FAD-oxidase_C"/>
    <property type="match status" value="1"/>
</dbReference>
<dbReference type="InterPro" id="IPR004113">
    <property type="entry name" value="FAD-bd_oxidored_4_C"/>
</dbReference>
<feature type="non-terminal residue" evidence="8">
    <location>
        <position position="157"/>
    </location>
</feature>
<evidence type="ECO:0000256" key="4">
    <source>
        <dbReference type="ARBA" id="ARBA00022827"/>
    </source>
</evidence>
<keyword evidence="6" id="KW-0444">Lipid biosynthesis</keyword>
<gene>
    <name evidence="8" type="primary">ADPS_1</name>
    <name evidence="8" type="ORF">Bhyg_17286</name>
</gene>
<dbReference type="SUPFAM" id="SSF55103">
    <property type="entry name" value="FAD-linked oxidases, C-terminal domain"/>
    <property type="match status" value="1"/>
</dbReference>
<dbReference type="InterPro" id="IPR016171">
    <property type="entry name" value="Vanillyl_alc_oxidase_C-sub2"/>
</dbReference>
<accession>A0A9Q0RU73</accession>
<proteinExistence type="inferred from homology"/>
<dbReference type="EC" id="2.5.1.26" evidence="2 6"/>
<evidence type="ECO:0000256" key="2">
    <source>
        <dbReference type="ARBA" id="ARBA00012385"/>
    </source>
</evidence>
<dbReference type="GO" id="GO:0008609">
    <property type="term" value="F:alkylglycerone-phosphate synthase activity"/>
    <property type="evidence" value="ECO:0007669"/>
    <property type="project" value="UniProtKB-EC"/>
</dbReference>
<reference evidence="8" key="1">
    <citation type="submission" date="2022-07" db="EMBL/GenBank/DDBJ databases">
        <authorList>
            <person name="Trinca V."/>
            <person name="Uliana J.V.C."/>
            <person name="Torres T.T."/>
            <person name="Ward R.J."/>
            <person name="Monesi N."/>
        </authorList>
    </citation>
    <scope>NUCLEOTIDE SEQUENCE</scope>
    <source>
        <strain evidence="8">HSMRA1968</strain>
        <tissue evidence="8">Whole embryos</tissue>
    </source>
</reference>
<keyword evidence="6" id="KW-0443">Lipid metabolism</keyword>
<comment type="cofactor">
    <cofactor evidence="6">
        <name>FAD</name>
        <dbReference type="ChEBI" id="CHEBI:57692"/>
    </cofactor>
</comment>
<dbReference type="AlphaFoldDB" id="A0A9Q0RU73"/>
<comment type="catalytic activity">
    <reaction evidence="6">
        <text>a long chain fatty alcohol + a 1-acylglycerone 3-phosphate = a 1-O-alkylglycerone 3-phosphate + a long-chain fatty acid + H(+)</text>
        <dbReference type="Rhea" id="RHEA:36171"/>
        <dbReference type="ChEBI" id="CHEBI:15378"/>
        <dbReference type="ChEBI" id="CHEBI:17135"/>
        <dbReference type="ChEBI" id="CHEBI:57534"/>
        <dbReference type="ChEBI" id="CHEBI:57560"/>
        <dbReference type="ChEBI" id="CHEBI:73315"/>
        <dbReference type="EC" id="2.5.1.26"/>
    </reaction>
</comment>
<evidence type="ECO:0000259" key="7">
    <source>
        <dbReference type="Pfam" id="PF02913"/>
    </source>
</evidence>
<protein>
    <recommendedName>
        <fullName evidence="2 6">Alkylglycerone-phosphate synthase</fullName>
        <shortName evidence="6">Alkyl-DHAP synthase</shortName>
        <ecNumber evidence="2 6">2.5.1.26</ecNumber>
    </recommendedName>
</protein>